<comment type="caution">
    <text evidence="3">The sequence shown here is derived from an EMBL/GenBank/DDBJ whole genome shotgun (WGS) entry which is preliminary data.</text>
</comment>
<evidence type="ECO:0000259" key="2">
    <source>
        <dbReference type="Pfam" id="PF00892"/>
    </source>
</evidence>
<keyword evidence="1" id="KW-1133">Transmembrane helix</keyword>
<accession>A0ABV2EF83</accession>
<gene>
    <name evidence="3" type="ORF">ABID41_000786</name>
</gene>
<feature type="transmembrane region" description="Helical" evidence="1">
    <location>
        <begin position="97"/>
        <end position="119"/>
    </location>
</feature>
<name>A0ABV2EF83_9CAUL</name>
<feature type="transmembrane region" description="Helical" evidence="1">
    <location>
        <begin position="272"/>
        <end position="291"/>
    </location>
</feature>
<dbReference type="EMBL" id="JBEPLU010000001">
    <property type="protein sequence ID" value="MET3525691.1"/>
    <property type="molecule type" value="Genomic_DNA"/>
</dbReference>
<feature type="domain" description="EamA" evidence="2">
    <location>
        <begin position="19"/>
        <end position="141"/>
    </location>
</feature>
<keyword evidence="1" id="KW-0472">Membrane</keyword>
<dbReference type="PANTHER" id="PTHR22911:SF76">
    <property type="entry name" value="EAMA DOMAIN-CONTAINING PROTEIN"/>
    <property type="match status" value="1"/>
</dbReference>
<feature type="transmembrane region" description="Helical" evidence="1">
    <location>
        <begin position="73"/>
        <end position="91"/>
    </location>
</feature>
<evidence type="ECO:0000313" key="3">
    <source>
        <dbReference type="EMBL" id="MET3525691.1"/>
    </source>
</evidence>
<evidence type="ECO:0000313" key="4">
    <source>
        <dbReference type="Proteomes" id="UP001549110"/>
    </source>
</evidence>
<dbReference type="Gene3D" id="1.10.3730.20">
    <property type="match status" value="1"/>
</dbReference>
<feature type="transmembrane region" description="Helical" evidence="1">
    <location>
        <begin position="218"/>
        <end position="239"/>
    </location>
</feature>
<proteinExistence type="predicted"/>
<sequence length="298" mass="30061">MTEAAMASPDNGRLKALGVLVAGGAIIGLAPILVRLSDAGPAAIGFWRVTFALPLLALMALRSDGGVGAPSKFALIAGLAFAGDLSFWHYSIHYTSVANATVLTNLTPVVVTIVAWLAFRQRPANLFLLAVGLAVGGAWMMAAGRGAGAPGANPPLGDSLALSTAGWYAIYLMGVAAARKSAGAARVMFWSSLASAPVLLAVALALGENLTPSSAAGWAAVVGLGVMHVAGQGSIAWALGRLPAATASVVVLIQPVVAAILGWMLFAEAMTPLQMAGGMLALFGVVLAQAASRQRKPA</sequence>
<feature type="domain" description="EamA" evidence="2">
    <location>
        <begin position="156"/>
        <end position="287"/>
    </location>
</feature>
<dbReference type="RefSeq" id="WP_354297204.1">
    <property type="nucleotide sequence ID" value="NZ_JBEPLU010000001.1"/>
</dbReference>
<feature type="transmembrane region" description="Helical" evidence="1">
    <location>
        <begin position="42"/>
        <end position="61"/>
    </location>
</feature>
<reference evidence="3 4" key="1">
    <citation type="submission" date="2024-06" db="EMBL/GenBank/DDBJ databases">
        <title>Genomic Encyclopedia of Type Strains, Phase IV (KMG-IV): sequencing the most valuable type-strain genomes for metagenomic binning, comparative biology and taxonomic classification.</title>
        <authorList>
            <person name="Goeker M."/>
        </authorList>
    </citation>
    <scope>NUCLEOTIDE SEQUENCE [LARGE SCALE GENOMIC DNA]</scope>
    <source>
        <strain evidence="3 4">DSM 17809</strain>
    </source>
</reference>
<feature type="transmembrane region" description="Helical" evidence="1">
    <location>
        <begin position="246"/>
        <end position="266"/>
    </location>
</feature>
<dbReference type="Pfam" id="PF00892">
    <property type="entry name" value="EamA"/>
    <property type="match status" value="2"/>
</dbReference>
<dbReference type="InterPro" id="IPR037185">
    <property type="entry name" value="EmrE-like"/>
</dbReference>
<feature type="transmembrane region" description="Helical" evidence="1">
    <location>
        <begin position="187"/>
        <end position="206"/>
    </location>
</feature>
<dbReference type="Proteomes" id="UP001549110">
    <property type="component" value="Unassembled WGS sequence"/>
</dbReference>
<feature type="transmembrane region" description="Helical" evidence="1">
    <location>
        <begin position="159"/>
        <end position="178"/>
    </location>
</feature>
<protein>
    <submittedName>
        <fullName evidence="3">Drug/metabolite transporter (DMT)-like permease</fullName>
    </submittedName>
</protein>
<keyword evidence="4" id="KW-1185">Reference proteome</keyword>
<dbReference type="SUPFAM" id="SSF103481">
    <property type="entry name" value="Multidrug resistance efflux transporter EmrE"/>
    <property type="match status" value="2"/>
</dbReference>
<dbReference type="InterPro" id="IPR000620">
    <property type="entry name" value="EamA_dom"/>
</dbReference>
<dbReference type="PANTHER" id="PTHR22911">
    <property type="entry name" value="ACYL-MALONYL CONDENSING ENZYME-RELATED"/>
    <property type="match status" value="1"/>
</dbReference>
<feature type="transmembrane region" description="Helical" evidence="1">
    <location>
        <begin position="126"/>
        <end position="147"/>
    </location>
</feature>
<organism evidence="3 4">
    <name type="scientific">Phenylobacterium koreense</name>
    <dbReference type="NCBI Taxonomy" id="266125"/>
    <lineage>
        <taxon>Bacteria</taxon>
        <taxon>Pseudomonadati</taxon>
        <taxon>Pseudomonadota</taxon>
        <taxon>Alphaproteobacteria</taxon>
        <taxon>Caulobacterales</taxon>
        <taxon>Caulobacteraceae</taxon>
        <taxon>Phenylobacterium</taxon>
    </lineage>
</organism>
<feature type="transmembrane region" description="Helical" evidence="1">
    <location>
        <begin position="16"/>
        <end position="36"/>
    </location>
</feature>
<evidence type="ECO:0000256" key="1">
    <source>
        <dbReference type="SAM" id="Phobius"/>
    </source>
</evidence>
<keyword evidence="1" id="KW-0812">Transmembrane</keyword>